<gene>
    <name evidence="2" type="ORF">INT76_03115</name>
</gene>
<dbReference type="RefSeq" id="WP_212572088.1">
    <property type="nucleotide sequence ID" value="NZ_CP073084.1"/>
</dbReference>
<evidence type="ECO:0000313" key="2">
    <source>
        <dbReference type="EMBL" id="QUE54890.1"/>
    </source>
</evidence>
<proteinExistence type="predicted"/>
<accession>A0ABX7YMH1</accession>
<feature type="transmembrane region" description="Helical" evidence="1">
    <location>
        <begin position="30"/>
        <end position="56"/>
    </location>
</feature>
<organism evidence="2 3">
    <name type="scientific">Streptococcus oriscaviae</name>
    <dbReference type="NCBI Taxonomy" id="2781599"/>
    <lineage>
        <taxon>Bacteria</taxon>
        <taxon>Bacillati</taxon>
        <taxon>Bacillota</taxon>
        <taxon>Bacilli</taxon>
        <taxon>Lactobacillales</taxon>
        <taxon>Streptococcaceae</taxon>
        <taxon>Streptococcus</taxon>
    </lineage>
</organism>
<keyword evidence="3" id="KW-1185">Reference proteome</keyword>
<feature type="transmembrane region" description="Helical" evidence="1">
    <location>
        <begin position="6"/>
        <end position="23"/>
    </location>
</feature>
<sequence>MLTELLILFAVGIILSLIAYSLRGQKVIRLILFVIGGSLIVLPFGLLFYFLTILLAG</sequence>
<keyword evidence="1" id="KW-0812">Transmembrane</keyword>
<dbReference type="EMBL" id="CP073084">
    <property type="protein sequence ID" value="QUE54890.1"/>
    <property type="molecule type" value="Genomic_DNA"/>
</dbReference>
<name>A0ABX7YMH1_9STRE</name>
<evidence type="ECO:0000313" key="3">
    <source>
        <dbReference type="Proteomes" id="UP000677616"/>
    </source>
</evidence>
<protein>
    <submittedName>
        <fullName evidence="2">Uncharacterized protein</fullName>
    </submittedName>
</protein>
<reference evidence="2 3" key="1">
    <citation type="submission" date="2021-04" db="EMBL/GenBank/DDBJ databases">
        <title>Complete genome sequence of a novel Streptococcus species.</title>
        <authorList>
            <person name="Teng J.L.L."/>
        </authorList>
    </citation>
    <scope>NUCLEOTIDE SEQUENCE [LARGE SCALE GENOMIC DNA]</scope>
    <source>
        <strain evidence="2 3">HKU75</strain>
    </source>
</reference>
<evidence type="ECO:0000256" key="1">
    <source>
        <dbReference type="SAM" id="Phobius"/>
    </source>
</evidence>
<dbReference type="Proteomes" id="UP000677616">
    <property type="component" value="Chromosome"/>
</dbReference>
<keyword evidence="1" id="KW-1133">Transmembrane helix</keyword>
<keyword evidence="1" id="KW-0472">Membrane</keyword>